<evidence type="ECO:0008006" key="4">
    <source>
        <dbReference type="Google" id="ProtNLM"/>
    </source>
</evidence>
<keyword evidence="1" id="KW-0732">Signal</keyword>
<reference evidence="2 3" key="1">
    <citation type="submission" date="2024-06" db="EMBL/GenBank/DDBJ databases">
        <title>Genomic Encyclopedia of Type Strains, Phase IV (KMG-IV): sequencing the most valuable type-strain genomes for metagenomic binning, comparative biology and taxonomic classification.</title>
        <authorList>
            <person name="Goeker M."/>
        </authorList>
    </citation>
    <scope>NUCLEOTIDE SEQUENCE [LARGE SCALE GENOMIC DNA]</scope>
    <source>
        <strain evidence="2 3">DSM 17809</strain>
    </source>
</reference>
<feature type="signal peptide" evidence="1">
    <location>
        <begin position="1"/>
        <end position="20"/>
    </location>
</feature>
<evidence type="ECO:0000256" key="1">
    <source>
        <dbReference type="SAM" id="SignalP"/>
    </source>
</evidence>
<proteinExistence type="predicted"/>
<protein>
    <recommendedName>
        <fullName evidence="4">SCP domain-containing protein</fullName>
    </recommendedName>
</protein>
<sequence>MGLAAAGCVLAAPGVSAAGAADLFYERTVMAAADQRCGLFEPAVSAALAAGRMQAQGAALRAGASKAVLASVERRATAKAASTPCASADLAVAASRVRSAYEAYAQLSRMSYPGEISEWRADRTGSTAMRWRLQQSASFGADRMIFGLAGRDGAANLLAIAVFRDGRAPFAARLVLRDADTTLGPHLDMRGQSISTLPLSRRLPPASGQIVYSAEARSTAGADLLPAGSKSGWAFRFPNEAAKALAELDPREAVAVEFLFSGPGRDTIRRAYVEVGDFAAGRAFLQVAAR</sequence>
<organism evidence="2 3">
    <name type="scientific">Phenylobacterium koreense</name>
    <dbReference type="NCBI Taxonomy" id="266125"/>
    <lineage>
        <taxon>Bacteria</taxon>
        <taxon>Pseudomonadati</taxon>
        <taxon>Pseudomonadota</taxon>
        <taxon>Alphaproteobacteria</taxon>
        <taxon>Caulobacterales</taxon>
        <taxon>Caulobacteraceae</taxon>
        <taxon>Phenylobacterium</taxon>
    </lineage>
</organism>
<feature type="chain" id="PRO_5046868592" description="SCP domain-containing protein" evidence="1">
    <location>
        <begin position="21"/>
        <end position="290"/>
    </location>
</feature>
<keyword evidence="3" id="KW-1185">Reference proteome</keyword>
<gene>
    <name evidence="2" type="ORF">ABID41_000551</name>
</gene>
<dbReference type="RefSeq" id="WP_354297143.1">
    <property type="nucleotide sequence ID" value="NZ_JBEPLU010000001.1"/>
</dbReference>
<evidence type="ECO:0000313" key="2">
    <source>
        <dbReference type="EMBL" id="MET3525456.1"/>
    </source>
</evidence>
<accession>A0ABV2EFQ3</accession>
<dbReference type="Proteomes" id="UP001549110">
    <property type="component" value="Unassembled WGS sequence"/>
</dbReference>
<evidence type="ECO:0000313" key="3">
    <source>
        <dbReference type="Proteomes" id="UP001549110"/>
    </source>
</evidence>
<dbReference type="EMBL" id="JBEPLU010000001">
    <property type="protein sequence ID" value="MET3525456.1"/>
    <property type="molecule type" value="Genomic_DNA"/>
</dbReference>
<comment type="caution">
    <text evidence="2">The sequence shown here is derived from an EMBL/GenBank/DDBJ whole genome shotgun (WGS) entry which is preliminary data.</text>
</comment>
<name>A0ABV2EFQ3_9CAUL</name>